<name>A0A177NHV8_9GAMM</name>
<organism evidence="3 4">
    <name type="scientific">Methylomonas koyamae</name>
    <dbReference type="NCBI Taxonomy" id="702114"/>
    <lineage>
        <taxon>Bacteria</taxon>
        <taxon>Pseudomonadati</taxon>
        <taxon>Pseudomonadota</taxon>
        <taxon>Gammaproteobacteria</taxon>
        <taxon>Methylococcales</taxon>
        <taxon>Methylococcaceae</taxon>
        <taxon>Methylomonas</taxon>
    </lineage>
</organism>
<comment type="caution">
    <text evidence="3">The sequence shown here is derived from an EMBL/GenBank/DDBJ whole genome shotgun (WGS) entry which is preliminary data.</text>
</comment>
<dbReference type="RefSeq" id="WP_157205521.1">
    <property type="nucleotide sequence ID" value="NZ_LUUJ01000073.1"/>
</dbReference>
<gene>
    <name evidence="3" type="ORF">A1507_11580</name>
</gene>
<feature type="signal peptide" evidence="2">
    <location>
        <begin position="1"/>
        <end position="25"/>
    </location>
</feature>
<reference evidence="3 4" key="1">
    <citation type="submission" date="2016-03" db="EMBL/GenBank/DDBJ databases">
        <authorList>
            <person name="Ploux O."/>
        </authorList>
    </citation>
    <scope>NUCLEOTIDE SEQUENCE [LARGE SCALE GENOMIC DNA]</scope>
    <source>
        <strain evidence="3 4">R-45378</strain>
    </source>
</reference>
<keyword evidence="2" id="KW-0732">Signal</keyword>
<dbReference type="AlphaFoldDB" id="A0A177NHV8"/>
<feature type="transmembrane region" description="Helical" evidence="1">
    <location>
        <begin position="219"/>
        <end position="238"/>
    </location>
</feature>
<keyword evidence="1" id="KW-0472">Membrane</keyword>
<dbReference type="OrthoDB" id="5573703at2"/>
<keyword evidence="1" id="KW-0812">Transmembrane</keyword>
<accession>A0A177NHV8</accession>
<evidence type="ECO:0000256" key="1">
    <source>
        <dbReference type="SAM" id="Phobius"/>
    </source>
</evidence>
<dbReference type="Proteomes" id="UP000077857">
    <property type="component" value="Unassembled WGS sequence"/>
</dbReference>
<feature type="chain" id="PRO_5008069163" evidence="2">
    <location>
        <begin position="26"/>
        <end position="245"/>
    </location>
</feature>
<dbReference type="EMBL" id="LUUJ01000073">
    <property type="protein sequence ID" value="OAI16640.1"/>
    <property type="molecule type" value="Genomic_DNA"/>
</dbReference>
<sequence>MNWTANCKTAAMAGVLMLSAASAWAAPTSFNFTRITSNPEQPDVGSQLQMDVYNTTDASAFLNQSLTNQILFTFANSAQTAANIAEIYFDDSGFLASQTAILNSLGGFTSFSPVSWTKPNGTLKNVVLPGGNNADPNFEPTPYFGANVDQGNPSLGVNTGSDVLGILVSLNNGYSFDDISSALTGGALRIGMHVRSIGAAGASDSYINNRIPTETISGVPLPASAWMFLSGLVGFLGWQRRKAAA</sequence>
<evidence type="ECO:0000256" key="2">
    <source>
        <dbReference type="SAM" id="SignalP"/>
    </source>
</evidence>
<proteinExistence type="predicted"/>
<evidence type="ECO:0000313" key="4">
    <source>
        <dbReference type="Proteomes" id="UP000077857"/>
    </source>
</evidence>
<protein>
    <submittedName>
        <fullName evidence="3">Uncharacterized protein</fullName>
    </submittedName>
</protein>
<evidence type="ECO:0000313" key="3">
    <source>
        <dbReference type="EMBL" id="OAI16640.1"/>
    </source>
</evidence>
<keyword evidence="1" id="KW-1133">Transmembrane helix</keyword>